<keyword evidence="2" id="KW-1185">Reference proteome</keyword>
<dbReference type="Proteomes" id="UP000308600">
    <property type="component" value="Unassembled WGS sequence"/>
</dbReference>
<evidence type="ECO:0000313" key="2">
    <source>
        <dbReference type="Proteomes" id="UP000308600"/>
    </source>
</evidence>
<proteinExistence type="predicted"/>
<organism evidence="1 2">
    <name type="scientific">Pluteus cervinus</name>
    <dbReference type="NCBI Taxonomy" id="181527"/>
    <lineage>
        <taxon>Eukaryota</taxon>
        <taxon>Fungi</taxon>
        <taxon>Dikarya</taxon>
        <taxon>Basidiomycota</taxon>
        <taxon>Agaricomycotina</taxon>
        <taxon>Agaricomycetes</taxon>
        <taxon>Agaricomycetidae</taxon>
        <taxon>Agaricales</taxon>
        <taxon>Pluteineae</taxon>
        <taxon>Pluteaceae</taxon>
        <taxon>Pluteus</taxon>
    </lineage>
</organism>
<dbReference type="EMBL" id="ML208302">
    <property type="protein sequence ID" value="TFK71158.1"/>
    <property type="molecule type" value="Genomic_DNA"/>
</dbReference>
<evidence type="ECO:0000313" key="1">
    <source>
        <dbReference type="EMBL" id="TFK71158.1"/>
    </source>
</evidence>
<accession>A0ACD3AZH0</accession>
<gene>
    <name evidence="1" type="ORF">BDN72DRAFT_482501</name>
</gene>
<name>A0ACD3AZH0_9AGAR</name>
<protein>
    <submittedName>
        <fullName evidence="1">Uncharacterized protein</fullName>
    </submittedName>
</protein>
<reference evidence="1 2" key="1">
    <citation type="journal article" date="2019" name="Nat. Ecol. Evol.">
        <title>Megaphylogeny resolves global patterns of mushroom evolution.</title>
        <authorList>
            <person name="Varga T."/>
            <person name="Krizsan K."/>
            <person name="Foldi C."/>
            <person name="Dima B."/>
            <person name="Sanchez-Garcia M."/>
            <person name="Sanchez-Ramirez S."/>
            <person name="Szollosi G.J."/>
            <person name="Szarkandi J.G."/>
            <person name="Papp V."/>
            <person name="Albert L."/>
            <person name="Andreopoulos W."/>
            <person name="Angelini C."/>
            <person name="Antonin V."/>
            <person name="Barry K.W."/>
            <person name="Bougher N.L."/>
            <person name="Buchanan P."/>
            <person name="Buyck B."/>
            <person name="Bense V."/>
            <person name="Catcheside P."/>
            <person name="Chovatia M."/>
            <person name="Cooper J."/>
            <person name="Damon W."/>
            <person name="Desjardin D."/>
            <person name="Finy P."/>
            <person name="Geml J."/>
            <person name="Haridas S."/>
            <person name="Hughes K."/>
            <person name="Justo A."/>
            <person name="Karasinski D."/>
            <person name="Kautmanova I."/>
            <person name="Kiss B."/>
            <person name="Kocsube S."/>
            <person name="Kotiranta H."/>
            <person name="LaButti K.M."/>
            <person name="Lechner B.E."/>
            <person name="Liimatainen K."/>
            <person name="Lipzen A."/>
            <person name="Lukacs Z."/>
            <person name="Mihaltcheva S."/>
            <person name="Morgado L.N."/>
            <person name="Niskanen T."/>
            <person name="Noordeloos M.E."/>
            <person name="Ohm R.A."/>
            <person name="Ortiz-Santana B."/>
            <person name="Ovrebo C."/>
            <person name="Racz N."/>
            <person name="Riley R."/>
            <person name="Savchenko A."/>
            <person name="Shiryaev A."/>
            <person name="Soop K."/>
            <person name="Spirin V."/>
            <person name="Szebenyi C."/>
            <person name="Tomsovsky M."/>
            <person name="Tulloss R.E."/>
            <person name="Uehling J."/>
            <person name="Grigoriev I.V."/>
            <person name="Vagvolgyi C."/>
            <person name="Papp T."/>
            <person name="Martin F.M."/>
            <person name="Miettinen O."/>
            <person name="Hibbett D.S."/>
            <person name="Nagy L.G."/>
        </authorList>
    </citation>
    <scope>NUCLEOTIDE SEQUENCE [LARGE SCALE GENOMIC DNA]</scope>
    <source>
        <strain evidence="1 2">NL-1719</strain>
    </source>
</reference>
<sequence length="237" mass="23059">MLLSTAAVLLAASFASAQSVVTIQVGAEASTPGGIFQFTPPSITAANGTVVNFVFSGEPGNHSVTQSSFSNPCNPTSGGFDSGWVFLPEAGLSPSPQWNLTILDDSQPIWFYCKQLLPAPHCSAGMVGAINAPTSGSATFSAYQSAAESFTGIPGQGVGVFANAQASASGPPGPVPSGASLLGTPASGSSSNSTGSGSGSAAGSAAAPSGSTSGAMSVSFGTRSMAALVFGVVGLLL</sequence>